<sequence length="419" mass="45839">MPSASQPYLGFEPREISTMTHRAVIDEHASEAAFLWRLRTSAADAPHYTLLHFHKLDMRLIAHLCGLEIAGAAGLRAAQRNLEDAGPGTVFVAAFVAFAMLEPNAMAEVLALLANEPRFDKPVRTALAWQQEGAMRAVLAIIGRSRHVQHRKLALAAAIARRQASFARLDTALRDDDAGLRAIALRGIGVLALTSRAREAEAALRDPDPACRFWAAWTLVLFGDARHCPALMEAGDAVPPLRLAALEMSMRRGDPRWIRGTIRALASNDDERRLALRAAGAFGDPASVPWLLNHADDPACARAAGAAFSLITGADLDYDGLKRPPPDDAPEANPDDDDLDWPDPPRVHAWWQAERGRFTAGTRHLRGQPVCAAQARRVLAEGYQRQRTAAALELSLSDPALGLFPVRDRTDRQHERLRG</sequence>
<gene>
    <name evidence="2" type="ORF">AWB70_01775</name>
</gene>
<dbReference type="Pfam" id="PF13646">
    <property type="entry name" value="HEAT_2"/>
    <property type="match status" value="1"/>
</dbReference>
<evidence type="ECO:0000313" key="2">
    <source>
        <dbReference type="EMBL" id="SAL29671.1"/>
    </source>
</evidence>
<evidence type="ECO:0008006" key="4">
    <source>
        <dbReference type="Google" id="ProtNLM"/>
    </source>
</evidence>
<dbReference type="Proteomes" id="UP000054740">
    <property type="component" value="Unassembled WGS sequence"/>
</dbReference>
<feature type="compositionally biased region" description="Acidic residues" evidence="1">
    <location>
        <begin position="328"/>
        <end position="341"/>
    </location>
</feature>
<dbReference type="NCBIfam" id="TIGR02270">
    <property type="entry name" value="TIGR02270 family protein"/>
    <property type="match status" value="1"/>
</dbReference>
<dbReference type="AlphaFoldDB" id="A0A158GCU5"/>
<dbReference type="SUPFAM" id="SSF48371">
    <property type="entry name" value="ARM repeat"/>
    <property type="match status" value="1"/>
</dbReference>
<organism evidence="2 3">
    <name type="scientific">Caballeronia cordobensis</name>
    <name type="common">Burkholderia cordobensis</name>
    <dbReference type="NCBI Taxonomy" id="1353886"/>
    <lineage>
        <taxon>Bacteria</taxon>
        <taxon>Pseudomonadati</taxon>
        <taxon>Pseudomonadota</taxon>
        <taxon>Betaproteobacteria</taxon>
        <taxon>Burkholderiales</taxon>
        <taxon>Burkholderiaceae</taxon>
        <taxon>Caballeronia</taxon>
    </lineage>
</organism>
<dbReference type="RefSeq" id="WP_053572030.1">
    <property type="nucleotide sequence ID" value="NZ_FCNY02000004.1"/>
</dbReference>
<dbReference type="EMBL" id="FCNY02000004">
    <property type="protein sequence ID" value="SAL29671.1"/>
    <property type="molecule type" value="Genomic_DNA"/>
</dbReference>
<name>A0A158GCU5_CABCO</name>
<evidence type="ECO:0000313" key="3">
    <source>
        <dbReference type="Proteomes" id="UP000054740"/>
    </source>
</evidence>
<dbReference type="InterPro" id="IPR016024">
    <property type="entry name" value="ARM-type_fold"/>
</dbReference>
<accession>A0A158GCU5</accession>
<reference evidence="3" key="1">
    <citation type="submission" date="2016-01" db="EMBL/GenBank/DDBJ databases">
        <authorList>
            <person name="Peeters C."/>
        </authorList>
    </citation>
    <scope>NUCLEOTIDE SEQUENCE [LARGE SCALE GENOMIC DNA]</scope>
</reference>
<dbReference type="InterPro" id="IPR011989">
    <property type="entry name" value="ARM-like"/>
</dbReference>
<protein>
    <recommendedName>
        <fullName evidence="4">TIGR02270 family protein</fullName>
    </recommendedName>
</protein>
<dbReference type="Gene3D" id="1.25.10.10">
    <property type="entry name" value="Leucine-rich Repeat Variant"/>
    <property type="match status" value="1"/>
</dbReference>
<dbReference type="InterPro" id="IPR011959">
    <property type="entry name" value="CHP02270"/>
</dbReference>
<keyword evidence="3" id="KW-1185">Reference proteome</keyword>
<evidence type="ECO:0000256" key="1">
    <source>
        <dbReference type="SAM" id="MobiDB-lite"/>
    </source>
</evidence>
<proteinExistence type="predicted"/>
<feature type="region of interest" description="Disordered" evidence="1">
    <location>
        <begin position="319"/>
        <end position="343"/>
    </location>
</feature>